<keyword evidence="8" id="KW-1185">Reference proteome</keyword>
<sequence>MKTFIKLVVPAALIALFTYAAISKLSDINAFRTQLYRQPFAHLLAGILVYGLPATELLAVSLMLFSRTRLAGLLLSAGMLIVFSVYIALGLLHFWRKIPCSCGGILNHMSWQTHLIFNLAFLLASLAAIAVFHAERSATCPNR</sequence>
<evidence type="ECO:0000313" key="8">
    <source>
        <dbReference type="Proteomes" id="UP001216139"/>
    </source>
</evidence>
<dbReference type="Proteomes" id="UP001216139">
    <property type="component" value="Chromosome"/>
</dbReference>
<evidence type="ECO:0000259" key="6">
    <source>
        <dbReference type="Pfam" id="PF07291"/>
    </source>
</evidence>
<organism evidence="7 8">
    <name type="scientific">Mucilaginibacter jinjuensis</name>
    <dbReference type="NCBI Taxonomy" id="1176721"/>
    <lineage>
        <taxon>Bacteria</taxon>
        <taxon>Pseudomonadati</taxon>
        <taxon>Bacteroidota</taxon>
        <taxon>Sphingobacteriia</taxon>
        <taxon>Sphingobacteriales</taxon>
        <taxon>Sphingobacteriaceae</taxon>
        <taxon>Mucilaginibacter</taxon>
    </lineage>
</organism>
<evidence type="ECO:0000256" key="4">
    <source>
        <dbReference type="ARBA" id="ARBA00023136"/>
    </source>
</evidence>
<evidence type="ECO:0000256" key="5">
    <source>
        <dbReference type="SAM" id="Phobius"/>
    </source>
</evidence>
<keyword evidence="2 5" id="KW-0812">Transmembrane</keyword>
<dbReference type="Pfam" id="PF07291">
    <property type="entry name" value="MauE"/>
    <property type="match status" value="1"/>
</dbReference>
<comment type="subcellular location">
    <subcellularLocation>
        <location evidence="1">Membrane</location>
        <topology evidence="1">Multi-pass membrane protein</topology>
    </subcellularLocation>
</comment>
<dbReference type="RefSeq" id="WP_273632928.1">
    <property type="nucleotide sequence ID" value="NZ_CP117167.1"/>
</dbReference>
<name>A0ABY7TD27_9SPHI</name>
<keyword evidence="3 5" id="KW-1133">Transmembrane helix</keyword>
<feature type="transmembrane region" description="Helical" evidence="5">
    <location>
        <begin position="115"/>
        <end position="134"/>
    </location>
</feature>
<evidence type="ECO:0000313" key="7">
    <source>
        <dbReference type="EMBL" id="WCT14429.1"/>
    </source>
</evidence>
<dbReference type="EMBL" id="CP117167">
    <property type="protein sequence ID" value="WCT14429.1"/>
    <property type="molecule type" value="Genomic_DNA"/>
</dbReference>
<keyword evidence="4 5" id="KW-0472">Membrane</keyword>
<protein>
    <recommendedName>
        <fullName evidence="6">Methylamine utilisation protein MauE domain-containing protein</fullName>
    </recommendedName>
</protein>
<evidence type="ECO:0000256" key="3">
    <source>
        <dbReference type="ARBA" id="ARBA00022989"/>
    </source>
</evidence>
<proteinExistence type="predicted"/>
<accession>A0ABY7TD27</accession>
<evidence type="ECO:0000256" key="1">
    <source>
        <dbReference type="ARBA" id="ARBA00004141"/>
    </source>
</evidence>
<evidence type="ECO:0000256" key="2">
    <source>
        <dbReference type="ARBA" id="ARBA00022692"/>
    </source>
</evidence>
<reference evidence="7 8" key="1">
    <citation type="submission" date="2023-02" db="EMBL/GenBank/DDBJ databases">
        <title>Genome sequence of Mucilaginibacter jinjuensis strain KACC 16571.</title>
        <authorList>
            <person name="Kim S."/>
            <person name="Heo J."/>
            <person name="Kwon S.-W."/>
        </authorList>
    </citation>
    <scope>NUCLEOTIDE SEQUENCE [LARGE SCALE GENOMIC DNA]</scope>
    <source>
        <strain evidence="7 8">KACC 16571</strain>
    </source>
</reference>
<feature type="transmembrane region" description="Helical" evidence="5">
    <location>
        <begin position="72"/>
        <end position="95"/>
    </location>
</feature>
<dbReference type="InterPro" id="IPR009908">
    <property type="entry name" value="Methylamine_util_MauE"/>
</dbReference>
<feature type="transmembrane region" description="Helical" evidence="5">
    <location>
        <begin position="44"/>
        <end position="65"/>
    </location>
</feature>
<gene>
    <name evidence="7" type="ORF">PQO05_10845</name>
</gene>
<feature type="domain" description="Methylamine utilisation protein MauE" evidence="6">
    <location>
        <begin position="4"/>
        <end position="129"/>
    </location>
</feature>